<dbReference type="PANTHER" id="PTHR31270">
    <property type="entry name" value="GLUTAMINYL-PEPTIDE CYCLOTRANSFERASE"/>
    <property type="match status" value="1"/>
</dbReference>
<dbReference type="AlphaFoldDB" id="A0A830I2D4"/>
<keyword evidence="2" id="KW-1133">Transmembrane helix</keyword>
<feature type="compositionally biased region" description="Polar residues" evidence="1">
    <location>
        <begin position="101"/>
        <end position="114"/>
    </location>
</feature>
<dbReference type="OrthoDB" id="409395at2759"/>
<gene>
    <name evidence="3" type="ORF">PPROV_000995800</name>
</gene>
<dbReference type="Pfam" id="PF05096">
    <property type="entry name" value="Glu_cyclase_2"/>
    <property type="match status" value="2"/>
</dbReference>
<dbReference type="GO" id="GO:0016603">
    <property type="term" value="F:glutaminyl-peptide cyclotransferase activity"/>
    <property type="evidence" value="ECO:0007669"/>
    <property type="project" value="InterPro"/>
</dbReference>
<feature type="compositionally biased region" description="Low complexity" evidence="1">
    <location>
        <begin position="66"/>
        <end position="77"/>
    </location>
</feature>
<evidence type="ECO:0000313" key="4">
    <source>
        <dbReference type="Proteomes" id="UP000660262"/>
    </source>
</evidence>
<comment type="caution">
    <text evidence="3">The sequence shown here is derived from an EMBL/GenBank/DDBJ whole genome shotgun (WGS) entry which is preliminary data.</text>
</comment>
<evidence type="ECO:0000313" key="3">
    <source>
        <dbReference type="EMBL" id="GHP11229.1"/>
    </source>
</evidence>
<feature type="transmembrane region" description="Helical" evidence="2">
    <location>
        <begin position="39"/>
        <end position="60"/>
    </location>
</feature>
<evidence type="ECO:0000256" key="2">
    <source>
        <dbReference type="SAM" id="Phobius"/>
    </source>
</evidence>
<feature type="region of interest" description="Disordered" evidence="1">
    <location>
        <begin position="66"/>
        <end position="129"/>
    </location>
</feature>
<evidence type="ECO:0000256" key="1">
    <source>
        <dbReference type="SAM" id="MobiDB-lite"/>
    </source>
</evidence>
<evidence type="ECO:0008006" key="5">
    <source>
        <dbReference type="Google" id="ProtNLM"/>
    </source>
</evidence>
<sequence length="464" mass="50377">MGSVPVIMRTRGLGGVAGRRHMVAGGSQSQPARNRISSILFAVMLFALVAVTVGVLAHSLPKLTVSDSELNSSNDSNGAHDNNKISEPPGKSATTLVVGADSTTSTTTVKQPQIATETTTTSSAKMTATTTAKSTHNNVYFGGQDPPKQAQFLPQITADGTATGANVQPVVLAAEVVATYPHDPNAFTQGLLYDEETDTLLESTGMYGDSELREVDVKTGQVLRRRKLHRRHFGEGLDLYRKNNVLTQLLWRTGEAIRYDRATFKELRGDQDLTSNAPAAATIRDATSANQEVVGGEFFTPMSDGWGIASDGGDVVYATDSSTTLYELDAKSLTMRSKRTIQDAGRAVPWLNEIEVVNGLLFGQIWQTECMAIVEPTDARVVGWVHFNGLTQQAANLVRTGKLQGGRHRQDVFNGVAYDSKRKRLFVTGKYWPALFEVRLVERQPSAQDLENVRRACIVRGGSF</sequence>
<protein>
    <recommendedName>
        <fullName evidence="5">Glutaminyl-peptide cyclotransferase</fullName>
    </recommendedName>
</protein>
<accession>A0A830I2D4</accession>
<reference evidence="3" key="1">
    <citation type="submission" date="2020-10" db="EMBL/GenBank/DDBJ databases">
        <title>Unveiling of a novel bifunctional photoreceptor, Dualchrome1, isolated from a cosmopolitan green alga.</title>
        <authorList>
            <person name="Suzuki S."/>
            <person name="Kawachi M."/>
        </authorList>
    </citation>
    <scope>NUCLEOTIDE SEQUENCE</scope>
    <source>
        <strain evidence="3">NIES 2893</strain>
    </source>
</reference>
<dbReference type="InterPro" id="IPR007788">
    <property type="entry name" value="QCT"/>
</dbReference>
<feature type="compositionally biased region" description="Low complexity" evidence="1">
    <location>
        <begin position="115"/>
        <end position="129"/>
    </location>
</feature>
<name>A0A830I2D4_9CHLO</name>
<keyword evidence="2" id="KW-0812">Transmembrane</keyword>
<dbReference type="SUPFAM" id="SSF50969">
    <property type="entry name" value="YVTN repeat-like/Quinoprotein amine dehydrogenase"/>
    <property type="match status" value="1"/>
</dbReference>
<dbReference type="PANTHER" id="PTHR31270:SF1">
    <property type="entry name" value="GLUTAMINYL-PEPTIDE CYCLOTRANSFERASE"/>
    <property type="match status" value="1"/>
</dbReference>
<dbReference type="InterPro" id="IPR011044">
    <property type="entry name" value="Quino_amine_DH_bsu"/>
</dbReference>
<dbReference type="EMBL" id="BNJQ01000033">
    <property type="protein sequence ID" value="GHP11229.1"/>
    <property type="molecule type" value="Genomic_DNA"/>
</dbReference>
<keyword evidence="4" id="KW-1185">Reference proteome</keyword>
<organism evidence="3 4">
    <name type="scientific">Pycnococcus provasolii</name>
    <dbReference type="NCBI Taxonomy" id="41880"/>
    <lineage>
        <taxon>Eukaryota</taxon>
        <taxon>Viridiplantae</taxon>
        <taxon>Chlorophyta</taxon>
        <taxon>Pseudoscourfieldiophyceae</taxon>
        <taxon>Pseudoscourfieldiales</taxon>
        <taxon>Pycnococcaceae</taxon>
        <taxon>Pycnococcus</taxon>
    </lineage>
</organism>
<dbReference type="Proteomes" id="UP000660262">
    <property type="component" value="Unassembled WGS sequence"/>
</dbReference>
<proteinExistence type="predicted"/>
<keyword evidence="2" id="KW-0472">Membrane</keyword>